<feature type="transmembrane region" description="Helical" evidence="7">
    <location>
        <begin position="141"/>
        <end position="160"/>
    </location>
</feature>
<evidence type="ECO:0000256" key="6">
    <source>
        <dbReference type="ARBA" id="ARBA00023136"/>
    </source>
</evidence>
<dbReference type="GO" id="GO:0005886">
    <property type="term" value="C:plasma membrane"/>
    <property type="evidence" value="ECO:0007669"/>
    <property type="project" value="UniProtKB-SubCell"/>
</dbReference>
<sequence>MNIEIFKILSYLKNNPSIAYIFSILNSFLQIFFPPYPGDSLIALLGYLSYLNIINGYVILSLTIISTFLSSYLLLYISYNFSNIIVNSYYFKKLFNLHSLEKFEKWYKKIGPFLLVIGKFIPGINSIIIIGAGLFKIDIKLSLLSIAISTILHNSMFFIAGKIAGENLKFLKTLIKEYTTYILLGITLLYLGYLLIKKIFRE</sequence>
<reference evidence="10" key="1">
    <citation type="submission" date="2016-10" db="EMBL/GenBank/DDBJ databases">
        <authorList>
            <person name="Varghese N."/>
            <person name="Submissions S."/>
        </authorList>
    </citation>
    <scope>NUCLEOTIDE SEQUENCE [LARGE SCALE GENOMIC DNA]</scope>
    <source>
        <strain evidence="10">DSM 5463</strain>
    </source>
</reference>
<feature type="transmembrane region" description="Helical" evidence="7">
    <location>
        <begin position="180"/>
        <end position="196"/>
    </location>
</feature>
<feature type="domain" description="VTT" evidence="8">
    <location>
        <begin position="37"/>
        <end position="161"/>
    </location>
</feature>
<feature type="transmembrane region" description="Helical" evidence="7">
    <location>
        <begin position="72"/>
        <end position="90"/>
    </location>
</feature>
<accession>A0A1H5SLY3</accession>
<evidence type="ECO:0000256" key="1">
    <source>
        <dbReference type="ARBA" id="ARBA00004651"/>
    </source>
</evidence>
<dbReference type="InterPro" id="IPR051311">
    <property type="entry name" value="DedA_domain"/>
</dbReference>
<gene>
    <name evidence="9" type="ORF">SAMN05660865_00386</name>
</gene>
<evidence type="ECO:0000313" key="10">
    <source>
        <dbReference type="Proteomes" id="UP000242850"/>
    </source>
</evidence>
<feature type="transmembrane region" description="Helical" evidence="7">
    <location>
        <begin position="17"/>
        <end position="36"/>
    </location>
</feature>
<evidence type="ECO:0000256" key="4">
    <source>
        <dbReference type="ARBA" id="ARBA00022692"/>
    </source>
</evidence>
<dbReference type="Proteomes" id="UP000242850">
    <property type="component" value="Unassembled WGS sequence"/>
</dbReference>
<dbReference type="PANTHER" id="PTHR42709:SF6">
    <property type="entry name" value="UNDECAPRENYL PHOSPHATE TRANSPORTER A"/>
    <property type="match status" value="1"/>
</dbReference>
<dbReference type="PANTHER" id="PTHR42709">
    <property type="entry name" value="ALKALINE PHOSPHATASE LIKE PROTEIN"/>
    <property type="match status" value="1"/>
</dbReference>
<evidence type="ECO:0000259" key="8">
    <source>
        <dbReference type="Pfam" id="PF09335"/>
    </source>
</evidence>
<protein>
    <submittedName>
        <fullName evidence="9">Membrane protein DedA, SNARE-associated domain</fullName>
    </submittedName>
</protein>
<evidence type="ECO:0000256" key="7">
    <source>
        <dbReference type="SAM" id="Phobius"/>
    </source>
</evidence>
<keyword evidence="10" id="KW-1185">Reference proteome</keyword>
<comment type="subcellular location">
    <subcellularLocation>
        <location evidence="1">Cell membrane</location>
        <topology evidence="1">Multi-pass membrane protein</topology>
    </subcellularLocation>
</comment>
<feature type="transmembrane region" description="Helical" evidence="7">
    <location>
        <begin position="110"/>
        <end position="134"/>
    </location>
</feature>
<evidence type="ECO:0000256" key="2">
    <source>
        <dbReference type="ARBA" id="ARBA00010792"/>
    </source>
</evidence>
<evidence type="ECO:0000256" key="5">
    <source>
        <dbReference type="ARBA" id="ARBA00022989"/>
    </source>
</evidence>
<keyword evidence="6 7" id="KW-0472">Membrane</keyword>
<dbReference type="AlphaFoldDB" id="A0A1H5SLY3"/>
<name>A0A1H5SLY3_9CLOT</name>
<comment type="similarity">
    <text evidence="2">Belongs to the DedA family.</text>
</comment>
<feature type="transmembrane region" description="Helical" evidence="7">
    <location>
        <begin position="42"/>
        <end position="65"/>
    </location>
</feature>
<keyword evidence="3" id="KW-1003">Cell membrane</keyword>
<dbReference type="Pfam" id="PF09335">
    <property type="entry name" value="VTT_dom"/>
    <property type="match status" value="1"/>
</dbReference>
<organism evidence="9 10">
    <name type="scientific">Caloramator fervidus</name>
    <dbReference type="NCBI Taxonomy" id="29344"/>
    <lineage>
        <taxon>Bacteria</taxon>
        <taxon>Bacillati</taxon>
        <taxon>Bacillota</taxon>
        <taxon>Clostridia</taxon>
        <taxon>Eubacteriales</taxon>
        <taxon>Clostridiaceae</taxon>
        <taxon>Caloramator</taxon>
    </lineage>
</organism>
<keyword evidence="4 7" id="KW-0812">Transmembrane</keyword>
<dbReference type="InterPro" id="IPR032816">
    <property type="entry name" value="VTT_dom"/>
</dbReference>
<dbReference type="RefSeq" id="WP_103895402.1">
    <property type="nucleotide sequence ID" value="NZ_FNUK01000003.1"/>
</dbReference>
<proteinExistence type="inferred from homology"/>
<dbReference type="EMBL" id="FNUK01000003">
    <property type="protein sequence ID" value="SEF50968.1"/>
    <property type="molecule type" value="Genomic_DNA"/>
</dbReference>
<dbReference type="OrthoDB" id="9813426at2"/>
<keyword evidence="5 7" id="KW-1133">Transmembrane helix</keyword>
<evidence type="ECO:0000313" key="9">
    <source>
        <dbReference type="EMBL" id="SEF50968.1"/>
    </source>
</evidence>
<evidence type="ECO:0000256" key="3">
    <source>
        <dbReference type="ARBA" id="ARBA00022475"/>
    </source>
</evidence>